<dbReference type="CDD" id="cd08500">
    <property type="entry name" value="PBP2_NikA_DppA_OppA_like_4"/>
    <property type="match status" value="1"/>
</dbReference>
<sequence length="650" mass="72564">MSPEGAWPAEARGTKTMSANKWIARLAIAAMSATALASAAWAFQEAPMLTEMVEAGKLPPVDERLPTKPTVVNALSVGEYGGTWHRAYSGPGDRWGPTKLMEERVLKWAAGPDGTAQLTPGYIESYSVNDNSTEFTFTLLEGLKWSDGAPVTTEDVKFWYEDVFLNPKIIPTIDPTFSPGGVPMEVEIKDERTFTVKFAQPYVYFLQILAKDSTGEPSLDRASFVLPKHYLSQYNDKYATEADLAAAAAQFGVASWTDLWGSKGAVTAWWSNPDLPVLTAWKIETPAPAENVTMVRNPYYWAVDQEGNQLPYIDTINHRLYQDPQSLALMVAQGQIDAQDRGMVQPFDFYKENEERGNYQVVPWLGSGVWSLIPNMNTTDETLHALFADARVRQALSVGLDRELIIELTQSGLAKPIQAAPVNGSPYYQEDLQNHWTEYDPDLANQLLDEAGLAERDSEGFRLRPDGKRFTLVVQGGDAALDKQLELIAEIYGELGIEILPRIMDRTQFDTNRANNDFEVQYLVFDRLTYVPADPRVMMGSESYANQSYVWYSTNGESGIAPPEGSDFQKIYDLWDKASSAPSVEEADKSMNELIRTFVEGGYVIGVHGEGTVVNVVSNKMHNVQPDLIMDDIFREVGLSRTQQYWLDQE</sequence>
<accession>A0ABX7BYN6</accession>
<reference evidence="4 5" key="1">
    <citation type="submission" date="2021-01" db="EMBL/GenBank/DDBJ databases">
        <title>Genome seq and assembly of Devosia sp. G19.</title>
        <authorList>
            <person name="Chhetri G."/>
        </authorList>
    </citation>
    <scope>NUCLEOTIDE SEQUENCE [LARGE SCALE GENOMIC DNA]</scope>
    <source>
        <strain evidence="4 5">G19</strain>
    </source>
</reference>
<evidence type="ECO:0000256" key="1">
    <source>
        <dbReference type="ARBA" id="ARBA00004418"/>
    </source>
</evidence>
<dbReference type="Proteomes" id="UP000595460">
    <property type="component" value="Chromosome"/>
</dbReference>
<dbReference type="EMBL" id="CP068047">
    <property type="protein sequence ID" value="QQR37087.1"/>
    <property type="molecule type" value="Genomic_DNA"/>
</dbReference>
<organism evidence="4 5">
    <name type="scientific">Devosia oryziradicis</name>
    <dbReference type="NCBI Taxonomy" id="2801335"/>
    <lineage>
        <taxon>Bacteria</taxon>
        <taxon>Pseudomonadati</taxon>
        <taxon>Pseudomonadota</taxon>
        <taxon>Alphaproteobacteria</taxon>
        <taxon>Hyphomicrobiales</taxon>
        <taxon>Devosiaceae</taxon>
        <taxon>Devosia</taxon>
    </lineage>
</organism>
<feature type="domain" description="Solute-binding protein family 5" evidence="3">
    <location>
        <begin position="118"/>
        <end position="521"/>
    </location>
</feature>
<proteinExistence type="inferred from homology"/>
<dbReference type="Pfam" id="PF00496">
    <property type="entry name" value="SBP_bac_5"/>
    <property type="match status" value="1"/>
</dbReference>
<dbReference type="SUPFAM" id="SSF53850">
    <property type="entry name" value="Periplasmic binding protein-like II"/>
    <property type="match status" value="1"/>
</dbReference>
<dbReference type="InterPro" id="IPR039424">
    <property type="entry name" value="SBP_5"/>
</dbReference>
<evidence type="ECO:0000259" key="3">
    <source>
        <dbReference type="Pfam" id="PF00496"/>
    </source>
</evidence>
<comment type="similarity">
    <text evidence="2">Belongs to the bacterial solute-binding protein 5 family.</text>
</comment>
<name>A0ABX7BYN6_9HYPH</name>
<evidence type="ECO:0000256" key="2">
    <source>
        <dbReference type="ARBA" id="ARBA00005695"/>
    </source>
</evidence>
<evidence type="ECO:0000313" key="4">
    <source>
        <dbReference type="EMBL" id="QQR37087.1"/>
    </source>
</evidence>
<comment type="subcellular location">
    <subcellularLocation>
        <location evidence="1">Periplasm</location>
    </subcellularLocation>
</comment>
<dbReference type="PANTHER" id="PTHR30290">
    <property type="entry name" value="PERIPLASMIC BINDING COMPONENT OF ABC TRANSPORTER"/>
    <property type="match status" value="1"/>
</dbReference>
<dbReference type="InterPro" id="IPR000914">
    <property type="entry name" value="SBP_5_dom"/>
</dbReference>
<dbReference type="Gene3D" id="3.10.105.10">
    <property type="entry name" value="Dipeptide-binding Protein, Domain 3"/>
    <property type="match status" value="1"/>
</dbReference>
<dbReference type="PANTHER" id="PTHR30290:SF62">
    <property type="entry name" value="OLIGOPEPTIDE ABC TRANSPORTER, PERIPLASMIC OLIGOPEPTIDE-BINDING PROTEIN"/>
    <property type="match status" value="1"/>
</dbReference>
<dbReference type="Gene3D" id="3.40.190.10">
    <property type="entry name" value="Periplasmic binding protein-like II"/>
    <property type="match status" value="1"/>
</dbReference>
<keyword evidence="5" id="KW-1185">Reference proteome</keyword>
<protein>
    <submittedName>
        <fullName evidence="4">ABC transporter substrate-binding protein</fullName>
    </submittedName>
</protein>
<gene>
    <name evidence="4" type="ORF">JI749_05580</name>
</gene>
<evidence type="ECO:0000313" key="5">
    <source>
        <dbReference type="Proteomes" id="UP000595460"/>
    </source>
</evidence>